<name>A0ABR3DJZ5_NEUIN</name>
<dbReference type="SUPFAM" id="SSF52540">
    <property type="entry name" value="P-loop containing nucleoside triphosphate hydrolases"/>
    <property type="match status" value="1"/>
</dbReference>
<keyword evidence="6" id="KW-1185">Reference proteome</keyword>
<feature type="region of interest" description="Disordered" evidence="2">
    <location>
        <begin position="1010"/>
        <end position="1033"/>
    </location>
</feature>
<gene>
    <name evidence="5" type="ORF">QR685DRAFT_158941</name>
</gene>
<feature type="coiled-coil region" evidence="1">
    <location>
        <begin position="478"/>
        <end position="512"/>
    </location>
</feature>
<dbReference type="Pfam" id="PF00350">
    <property type="entry name" value="Dynamin_N"/>
    <property type="match status" value="1"/>
</dbReference>
<reference evidence="5 6" key="1">
    <citation type="submission" date="2023-09" db="EMBL/GenBank/DDBJ databases">
        <title>Multi-omics analysis of a traditional fermented food reveals byproduct-associated fungal strains for waste-to-food upcycling.</title>
        <authorList>
            <consortium name="Lawrence Berkeley National Laboratory"/>
            <person name="Rekdal V.M."/>
            <person name="Villalobos-Escobedo J.M."/>
            <person name="Rodriguez-Valeron N."/>
            <person name="Garcia M.O."/>
            <person name="Vasquez D.P."/>
            <person name="Damayanti I."/>
            <person name="Sorensen P.M."/>
            <person name="Baidoo E.E."/>
            <person name="De Carvalho A.C."/>
            <person name="Riley R."/>
            <person name="Lipzen A."/>
            <person name="He G."/>
            <person name="Yan M."/>
            <person name="Haridas S."/>
            <person name="Daum C."/>
            <person name="Yoshinaga Y."/>
            <person name="Ng V."/>
            <person name="Grigoriev I.V."/>
            <person name="Munk R."/>
            <person name="Nuraida L."/>
            <person name="Wijaya C.H."/>
            <person name="Morales P.-C."/>
            <person name="Keasling J.D."/>
        </authorList>
    </citation>
    <scope>NUCLEOTIDE SEQUENCE [LARGE SCALE GENOMIC DNA]</scope>
    <source>
        <strain evidence="5 6">FGSC 2613</strain>
    </source>
</reference>
<evidence type="ECO:0000256" key="1">
    <source>
        <dbReference type="SAM" id="Coils"/>
    </source>
</evidence>
<dbReference type="Gene3D" id="3.40.50.300">
    <property type="entry name" value="P-loop containing nucleotide triphosphate hydrolases"/>
    <property type="match status" value="1"/>
</dbReference>
<dbReference type="PANTHER" id="PTHR36681">
    <property type="entry name" value="NUCLEAR GTPASE, GERMINAL CENTER-ASSOCIATED, TANDEM DUPLICATE 3"/>
    <property type="match status" value="1"/>
</dbReference>
<organism evidence="5 6">
    <name type="scientific">Neurospora intermedia</name>
    <dbReference type="NCBI Taxonomy" id="5142"/>
    <lineage>
        <taxon>Eukaryota</taxon>
        <taxon>Fungi</taxon>
        <taxon>Dikarya</taxon>
        <taxon>Ascomycota</taxon>
        <taxon>Pezizomycotina</taxon>
        <taxon>Sordariomycetes</taxon>
        <taxon>Sordariomycetidae</taxon>
        <taxon>Sordariales</taxon>
        <taxon>Sordariaceae</taxon>
        <taxon>Neurospora</taxon>
    </lineage>
</organism>
<evidence type="ECO:0000313" key="5">
    <source>
        <dbReference type="EMBL" id="KAL0473004.1"/>
    </source>
</evidence>
<dbReference type="EMBL" id="JAVLET010000002">
    <property type="protein sequence ID" value="KAL0473004.1"/>
    <property type="molecule type" value="Genomic_DNA"/>
</dbReference>
<proteinExistence type="predicted"/>
<evidence type="ECO:0000259" key="4">
    <source>
        <dbReference type="Pfam" id="PF24564"/>
    </source>
</evidence>
<dbReference type="Pfam" id="PF24564">
    <property type="entry name" value="DUF7605"/>
    <property type="match status" value="1"/>
</dbReference>
<evidence type="ECO:0000259" key="3">
    <source>
        <dbReference type="Pfam" id="PF00350"/>
    </source>
</evidence>
<dbReference type="PANTHER" id="PTHR36681:SF3">
    <property type="entry name" value="NUCLEAR GTPASE, GERMINAL CENTER-ASSOCIATED, TANDEM DUPLICATE 3"/>
    <property type="match status" value="1"/>
</dbReference>
<keyword evidence="1" id="KW-0175">Coiled coil</keyword>
<dbReference type="InterPro" id="IPR056024">
    <property type="entry name" value="DUF7605"/>
</dbReference>
<sequence length="1058" mass="118402">MSDLNMIKLDCLQALKRETSPAKLEAALNAGVGLLADIQKAFADASTVPEIAKRCKSIQDLQAQSGKQRTVVGVVGSTGAGKSSVINAVLNQESLVPTNGMRACTATITEIQYNDADDGQESFRGEVHFVTKDEWMKELHILLDDLQAPGDNRSGDSSTGAEFFGSEPAPAVAYDKIRCVYPHLLRDDILKRKFTPQGLAQDPSVSGVLGTVKEVRAWTIKEFNEQLQVYIDSKEKAKGRQKDSDRTTEFWPLIKVVRLFVKSKVLEPGLVLVDLPGIHDSNAARSTIASKYIEECTGLWVIAPITRAVDDKAAQTLLGSSFRRQLQFDGTYSALTVVCSKSDDVSVTEFLRTMPESHKIHSDFATLQLLQGNEEQLKQELLPIKNLLEGNKASLKTCEDSMEILETAIEFAGDDDDQVLVKTRLSVAAKRKPKDTDLDARKRSKQDREWREESDFGDDSDDDLDDAEYAEDTEIISMEAAELRLKTLKAEKKALKEQGSDLERRAKGVRKQLRETRHECEHMKALIKSACIQFRNNYSRPVIQQQFAEGIRELDQENAAMQDEENFDPSFEARDYTEVAARLPVFCVSSRAYLKMAGMLKKDEPTTGFLSIEETQIPALQEHAMNIVAETRAAGCRKFLTEVSSFIVSLIVQIIIAEKPLKLADDMKEKELAFLKEALAKLTKELRSTVDESFNGFEKAIKSQIIDKLESSIRLATTTAIETAKTWGQFRDQDGKRGLAFLTYRATCLRDGVFKATRGPLDWNQELCDPIVKRIAPIWEQIFSKTLPRGIKHMGKELAKSLEDFEGRMHERQQLRDSPSYELVRNQMKTVGENVKDTISLRGRTSLKTGQKNAIRLLKPAVADMMRGQYQACSQESGIGAYKRMKDSMEEFIQTASQHMFKAATDLVGDRLHKTLEEIRSDVDEQVNSVVAHVDDDYRSLVLDRNLFKALESSRRVIKEMLETADNRFKAATQDPQLDNNQAIEPYRVRLPDADPSTPSRRSRMADMMHQSPFSPTTPAQQNSPSGLMFSGGVSRLTLASPAASVDAASTPIKKERK</sequence>
<feature type="coiled-coil region" evidence="1">
    <location>
        <begin position="665"/>
        <end position="692"/>
    </location>
</feature>
<comment type="caution">
    <text evidence="5">The sequence shown here is derived from an EMBL/GenBank/DDBJ whole genome shotgun (WGS) entry which is preliminary data.</text>
</comment>
<evidence type="ECO:0000313" key="6">
    <source>
        <dbReference type="Proteomes" id="UP001451303"/>
    </source>
</evidence>
<feature type="compositionally biased region" description="Basic and acidic residues" evidence="2">
    <location>
        <begin position="434"/>
        <end position="454"/>
    </location>
</feature>
<feature type="compositionally biased region" description="Polar residues" evidence="2">
    <location>
        <begin position="1012"/>
        <end position="1026"/>
    </location>
</feature>
<dbReference type="InterPro" id="IPR045063">
    <property type="entry name" value="Dynamin_N"/>
</dbReference>
<evidence type="ECO:0000256" key="2">
    <source>
        <dbReference type="SAM" id="MobiDB-lite"/>
    </source>
</evidence>
<feature type="compositionally biased region" description="Acidic residues" evidence="2">
    <location>
        <begin position="455"/>
        <end position="465"/>
    </location>
</feature>
<dbReference type="Proteomes" id="UP001451303">
    <property type="component" value="Unassembled WGS sequence"/>
</dbReference>
<dbReference type="InterPro" id="IPR027417">
    <property type="entry name" value="P-loop_NTPase"/>
</dbReference>
<feature type="domain" description="Dynamin N-terminal" evidence="3">
    <location>
        <begin position="72"/>
        <end position="317"/>
    </location>
</feature>
<feature type="region of interest" description="Disordered" evidence="2">
    <location>
        <begin position="432"/>
        <end position="465"/>
    </location>
</feature>
<feature type="domain" description="DUF7605" evidence="4">
    <location>
        <begin position="718"/>
        <end position="895"/>
    </location>
</feature>
<accession>A0ABR3DJZ5</accession>
<protein>
    <submittedName>
        <fullName evidence="5">Dynamin family domain-containing protein</fullName>
    </submittedName>
</protein>